<keyword evidence="1 9" id="KW-0547">Nucleotide-binding</keyword>
<dbReference type="RefSeq" id="WP_243068975.1">
    <property type="nucleotide sequence ID" value="NZ_JAIVFK010000057.1"/>
</dbReference>
<dbReference type="InterPro" id="IPR000212">
    <property type="entry name" value="DNA_helicase_UvrD/REP"/>
</dbReference>
<dbReference type="Gene3D" id="3.40.50.300">
    <property type="entry name" value="P-loop containing nucleotide triphosphate hydrolases"/>
    <property type="match status" value="4"/>
</dbReference>
<name>A0ABS9ZB57_9HYPH</name>
<evidence type="ECO:0000256" key="6">
    <source>
        <dbReference type="ARBA" id="ARBA00034617"/>
    </source>
</evidence>
<evidence type="ECO:0000256" key="2">
    <source>
        <dbReference type="ARBA" id="ARBA00022801"/>
    </source>
</evidence>
<dbReference type="PROSITE" id="PS51198">
    <property type="entry name" value="UVRD_HELICASE_ATP_BIND"/>
    <property type="match status" value="1"/>
</dbReference>
<keyword evidence="13" id="KW-1185">Reference proteome</keyword>
<comment type="caution">
    <text evidence="12">The sequence shown here is derived from an EMBL/GenBank/DDBJ whole genome shotgun (WGS) entry which is preliminary data.</text>
</comment>
<evidence type="ECO:0000259" key="10">
    <source>
        <dbReference type="PROSITE" id="PS51198"/>
    </source>
</evidence>
<dbReference type="InterPro" id="IPR014017">
    <property type="entry name" value="DNA_helicase_UvrD-like_C"/>
</dbReference>
<evidence type="ECO:0000256" key="8">
    <source>
        <dbReference type="ARBA" id="ARBA00048988"/>
    </source>
</evidence>
<evidence type="ECO:0000313" key="12">
    <source>
        <dbReference type="EMBL" id="MCI4684944.1"/>
    </source>
</evidence>
<evidence type="ECO:0000256" key="7">
    <source>
        <dbReference type="ARBA" id="ARBA00034808"/>
    </source>
</evidence>
<keyword evidence="5" id="KW-0413">Isomerase</keyword>
<feature type="domain" description="UvrD-like helicase C-terminal" evidence="11">
    <location>
        <begin position="509"/>
        <end position="794"/>
    </location>
</feature>
<dbReference type="PANTHER" id="PTHR11070:SF23">
    <property type="entry name" value="RECBCD ENZYME SUBUNIT RECB"/>
    <property type="match status" value="1"/>
</dbReference>
<dbReference type="Pfam" id="PF13361">
    <property type="entry name" value="UvrD_C"/>
    <property type="match status" value="1"/>
</dbReference>
<keyword evidence="4 9" id="KW-0067">ATP-binding</keyword>
<evidence type="ECO:0000256" key="1">
    <source>
        <dbReference type="ARBA" id="ARBA00022741"/>
    </source>
</evidence>
<dbReference type="EMBL" id="JAIVFP010000002">
    <property type="protein sequence ID" value="MCI4684944.1"/>
    <property type="molecule type" value="Genomic_DNA"/>
</dbReference>
<feature type="binding site" evidence="9">
    <location>
        <begin position="24"/>
        <end position="31"/>
    </location>
    <ligand>
        <name>ATP</name>
        <dbReference type="ChEBI" id="CHEBI:30616"/>
    </ligand>
</feature>
<dbReference type="Pfam" id="PF00580">
    <property type="entry name" value="UvrD-helicase"/>
    <property type="match status" value="2"/>
</dbReference>
<evidence type="ECO:0000256" key="4">
    <source>
        <dbReference type="ARBA" id="ARBA00022840"/>
    </source>
</evidence>
<dbReference type="Proteomes" id="UP001139104">
    <property type="component" value="Unassembled WGS sequence"/>
</dbReference>
<keyword evidence="3 9" id="KW-0347">Helicase</keyword>
<accession>A0ABS9ZB57</accession>
<gene>
    <name evidence="12" type="ORF">K2U94_19590</name>
</gene>
<feature type="domain" description="UvrD-like helicase ATP-binding" evidence="10">
    <location>
        <begin position="3"/>
        <end position="487"/>
    </location>
</feature>
<reference evidence="12" key="1">
    <citation type="journal article" date="2022" name="ISME J.">
        <title>Identification of active gaseous-alkane degraders at natural gas seeps.</title>
        <authorList>
            <person name="Farhan Ul Haque M."/>
            <person name="Hernandez M."/>
            <person name="Crombie A.T."/>
            <person name="Murrell J.C."/>
        </authorList>
    </citation>
    <scope>NUCLEOTIDE SEQUENCE</scope>
    <source>
        <strain evidence="12">PC2</strain>
    </source>
</reference>
<dbReference type="SUPFAM" id="SSF52540">
    <property type="entry name" value="P-loop containing nucleoside triphosphate hydrolases"/>
    <property type="match status" value="1"/>
</dbReference>
<evidence type="ECO:0000313" key="13">
    <source>
        <dbReference type="Proteomes" id="UP001139104"/>
    </source>
</evidence>
<keyword evidence="2 9" id="KW-0378">Hydrolase</keyword>
<proteinExistence type="predicted"/>
<protein>
    <recommendedName>
        <fullName evidence="7">DNA 3'-5' helicase</fullName>
        <ecNumber evidence="7">5.6.2.4</ecNumber>
    </recommendedName>
</protein>
<dbReference type="PANTHER" id="PTHR11070">
    <property type="entry name" value="UVRD / RECB / PCRA DNA HELICASE FAMILY MEMBER"/>
    <property type="match status" value="1"/>
</dbReference>
<dbReference type="InterPro" id="IPR027417">
    <property type="entry name" value="P-loop_NTPase"/>
</dbReference>
<evidence type="ECO:0000256" key="3">
    <source>
        <dbReference type="ARBA" id="ARBA00022806"/>
    </source>
</evidence>
<comment type="catalytic activity">
    <reaction evidence="6">
        <text>Couples ATP hydrolysis with the unwinding of duplex DNA by translocating in the 3'-5' direction.</text>
        <dbReference type="EC" id="5.6.2.4"/>
    </reaction>
</comment>
<organism evidence="12 13">
    <name type="scientific">Candidatus Rhodoblastus alkanivorans</name>
    <dbReference type="NCBI Taxonomy" id="2954117"/>
    <lineage>
        <taxon>Bacteria</taxon>
        <taxon>Pseudomonadati</taxon>
        <taxon>Pseudomonadota</taxon>
        <taxon>Alphaproteobacteria</taxon>
        <taxon>Hyphomicrobiales</taxon>
        <taxon>Rhodoblastaceae</taxon>
        <taxon>Rhodoblastus</taxon>
    </lineage>
</organism>
<evidence type="ECO:0000259" key="11">
    <source>
        <dbReference type="PROSITE" id="PS51217"/>
    </source>
</evidence>
<evidence type="ECO:0000256" key="5">
    <source>
        <dbReference type="ARBA" id="ARBA00023235"/>
    </source>
</evidence>
<dbReference type="PROSITE" id="PS51217">
    <property type="entry name" value="UVRD_HELICASE_CTER"/>
    <property type="match status" value="1"/>
</dbReference>
<evidence type="ECO:0000256" key="9">
    <source>
        <dbReference type="PROSITE-ProRule" id="PRU00560"/>
    </source>
</evidence>
<dbReference type="InterPro" id="IPR014016">
    <property type="entry name" value="UvrD-like_ATP-bd"/>
</dbReference>
<sequence>MNLPDAAARLTALTDHDRTLLVEAGAGSGKTALMAGRVAVMLTAGVLPRDIVAITFTEAAASELLERIEKFAGQLQQGTVPTELRQALASPLSQIQRENIQNGCRTLDEITCTTIHGFCQQLVRPYPVETGIDPGAQIIDPAAAELAFHDLMEAWLSARFGRDRSAEGLGRIPPMKGAGGDDDFFAELVNIAPDEAVDLIEKAADFLKEHRSASAPPITVDPAVYSRLVSAIEDFVSWYNGCAVVEEKTAEVVTDLARIADIARGLAGSPITGKTIAQMLAHKRPSACKKDTSDFSQWGKKGKWKDAAKAFGKSTAFGETLSAAGEVRYWNCNAAYGEFCGALGQLAFQRFVAEFTALKDIYAQYKRDAALMDFDDLLHHARDLLAKSEPVRQALAVRYPRILVDEFQDTDPLQAEILWRLAGEGPQTCAWQDRKIRSGALFLVGDPKQAIYRFRGADVATYLTAKKALADRDPSSILEISANFRSQPSILQFVNDNFASMLDLAQGQPGFAALAPVRKPGSRSAVAKFDLTIEDRHRNERGLIAVELRREESRLVADIVQRLIGSYRVWDKDLGDYRPARAGDIALLAPTGTSLWIYERALENQDIPIATQAGKGFFNRQEVQDLIAVARAIADRRDTLALGALLRGPVVGLTEEEIADEILHLQSVTNSHRPLHLWTNAEQVQNPNLKRTLTILQNLARKARRTTPHQLMAEAVEELKIRPILKARYRRGAERALANVELVLEMARPYAARGIAEFSRAIWDRWEDTESQAEGRPDAEVDSVSIVTMHSSKGLEWPIVIPINSMTKLYSKDQFLYRRQDDSVHFAVLDFASPDYDAVKQAEADELRRERVRLWYVALTRARDLLLLPLQSERSGDDWLSLLTLDLASLPKFDPAAFTGAAVAPPTAAANIQDLKTWQAEAAAIVANERTIAWRQPSRHEQGADHPVSEFSIFTGPDAVAEQPPDVGTPVIQGGRERGLVLHKLIEEVLTGETSEAEDALQARAAELLAEMGVADNPDAAEGCNSAELAASVLRGLGLPEILALRPLLRPEVSIFSSRADGANFEMTSGVADALALGPDGSIGAVVDWKSDVDPDAKTVKLYRGQVSEYLAATGAPTGLIVFLTSGRVEKIAPAIGSARV</sequence>
<dbReference type="EC" id="5.6.2.4" evidence="7"/>
<comment type="catalytic activity">
    <reaction evidence="8">
        <text>ATP + H2O = ADP + phosphate + H(+)</text>
        <dbReference type="Rhea" id="RHEA:13065"/>
        <dbReference type="ChEBI" id="CHEBI:15377"/>
        <dbReference type="ChEBI" id="CHEBI:15378"/>
        <dbReference type="ChEBI" id="CHEBI:30616"/>
        <dbReference type="ChEBI" id="CHEBI:43474"/>
        <dbReference type="ChEBI" id="CHEBI:456216"/>
        <dbReference type="EC" id="5.6.2.4"/>
    </reaction>
</comment>